<dbReference type="InterPro" id="IPR036412">
    <property type="entry name" value="HAD-like_sf"/>
</dbReference>
<dbReference type="PROSITE" id="PS50969">
    <property type="entry name" value="FCP1"/>
    <property type="match status" value="1"/>
</dbReference>
<reference evidence="2 3" key="1">
    <citation type="submission" date="2018-06" db="EMBL/GenBank/DDBJ databases">
        <title>Genomic Encyclopedia of Type Strains, Phase IV (KMG-IV): sequencing the most valuable type-strain genomes for metagenomic binning, comparative biology and taxonomic classification.</title>
        <authorList>
            <person name="Goeker M."/>
        </authorList>
    </citation>
    <scope>NUCLEOTIDE SEQUENCE [LARGE SCALE GENOMIC DNA]</scope>
    <source>
        <strain evidence="2 3">DSM 18048</strain>
    </source>
</reference>
<dbReference type="AlphaFoldDB" id="A0A318S623"/>
<evidence type="ECO:0000313" key="3">
    <source>
        <dbReference type="Proteomes" id="UP000248326"/>
    </source>
</evidence>
<keyword evidence="3" id="KW-1185">Reference proteome</keyword>
<dbReference type="EMBL" id="QJSX01000022">
    <property type="protein sequence ID" value="PYE49463.1"/>
    <property type="molecule type" value="Genomic_DNA"/>
</dbReference>
<proteinExistence type="predicted"/>
<dbReference type="SMART" id="SM00577">
    <property type="entry name" value="CPDc"/>
    <property type="match status" value="1"/>
</dbReference>
<sequence length="189" mass="21928">MQAVSTSRPLLVLDLDETLWHGIDDPTQPTGVRFLLRPHLRTFLETVGQHYDLAVWTAATEDWMHAGLTAIREAAEFDLAERAFFLWHRERCTWKRTEDGAYAFRKPARKFNAGWIRSKYPRHRVLVVDDVASNYACGYGHLVKVSPWTGDEMDTELEALTYYLTSIARHEDVRSLEKRGWRTRAATFS</sequence>
<gene>
    <name evidence="2" type="ORF">DES52_1229</name>
</gene>
<feature type="domain" description="FCP1 homology" evidence="1">
    <location>
        <begin position="4"/>
        <end position="167"/>
    </location>
</feature>
<evidence type="ECO:0000313" key="2">
    <source>
        <dbReference type="EMBL" id="PYE49463.1"/>
    </source>
</evidence>
<comment type="caution">
    <text evidence="2">The sequence shown here is derived from an EMBL/GenBank/DDBJ whole genome shotgun (WGS) entry which is preliminary data.</text>
</comment>
<dbReference type="PANTHER" id="PTHR12210">
    <property type="entry name" value="DULLARD PROTEIN PHOSPHATASE"/>
    <property type="match status" value="1"/>
</dbReference>
<dbReference type="Proteomes" id="UP000248326">
    <property type="component" value="Unassembled WGS sequence"/>
</dbReference>
<organism evidence="2 3">
    <name type="scientific">Deinococcus yavapaiensis KR-236</name>
    <dbReference type="NCBI Taxonomy" id="694435"/>
    <lineage>
        <taxon>Bacteria</taxon>
        <taxon>Thermotogati</taxon>
        <taxon>Deinococcota</taxon>
        <taxon>Deinococci</taxon>
        <taxon>Deinococcales</taxon>
        <taxon>Deinococcaceae</taxon>
        <taxon>Deinococcus</taxon>
    </lineage>
</organism>
<accession>A0A318S623</accession>
<dbReference type="InterPro" id="IPR023214">
    <property type="entry name" value="HAD_sf"/>
</dbReference>
<dbReference type="RefSeq" id="WP_110888615.1">
    <property type="nucleotide sequence ID" value="NZ_QJSX01000022.1"/>
</dbReference>
<dbReference type="SUPFAM" id="SSF56784">
    <property type="entry name" value="HAD-like"/>
    <property type="match status" value="1"/>
</dbReference>
<protein>
    <submittedName>
        <fullName evidence="2">RNA polymerase II subunit A small phosphatase-like protein/ubiquitin-like domain-containing CTD phosphatase 1</fullName>
    </submittedName>
</protein>
<dbReference type="OrthoDB" id="65801at2"/>
<dbReference type="InterPro" id="IPR004274">
    <property type="entry name" value="FCP1_dom"/>
</dbReference>
<dbReference type="Gene3D" id="3.40.50.1000">
    <property type="entry name" value="HAD superfamily/HAD-like"/>
    <property type="match status" value="1"/>
</dbReference>
<dbReference type="InterPro" id="IPR050365">
    <property type="entry name" value="TIM50"/>
</dbReference>
<evidence type="ECO:0000259" key="1">
    <source>
        <dbReference type="PROSITE" id="PS50969"/>
    </source>
</evidence>
<dbReference type="Pfam" id="PF03031">
    <property type="entry name" value="NIF"/>
    <property type="match status" value="1"/>
</dbReference>
<name>A0A318S623_9DEIO</name>